<dbReference type="GO" id="GO:0046872">
    <property type="term" value="F:metal ion binding"/>
    <property type="evidence" value="ECO:0007669"/>
    <property type="project" value="InterPro"/>
</dbReference>
<evidence type="ECO:0000259" key="1">
    <source>
        <dbReference type="PROSITE" id="PS50846"/>
    </source>
</evidence>
<dbReference type="AlphaFoldDB" id="A0A5B8VIZ2"/>
<feature type="domain" description="HMA" evidence="1">
    <location>
        <begin position="1"/>
        <end position="69"/>
    </location>
</feature>
<dbReference type="KEGG" id="agi:FSB73_05075"/>
<name>A0A5B8VIZ2_9BACT</name>
<dbReference type="Pfam" id="PF00403">
    <property type="entry name" value="HMA"/>
    <property type="match status" value="1"/>
</dbReference>
<protein>
    <submittedName>
        <fullName evidence="2">Heavy-metal-associated domain-containing protein</fullName>
    </submittedName>
</protein>
<dbReference type="PROSITE" id="PS50846">
    <property type="entry name" value="HMA_2"/>
    <property type="match status" value="1"/>
</dbReference>
<dbReference type="EMBL" id="CP042434">
    <property type="protein sequence ID" value="QEC71143.1"/>
    <property type="molecule type" value="Genomic_DNA"/>
</dbReference>
<dbReference type="SUPFAM" id="SSF55008">
    <property type="entry name" value="HMA, heavy metal-associated domain"/>
    <property type="match status" value="1"/>
</dbReference>
<dbReference type="CDD" id="cd00371">
    <property type="entry name" value="HMA"/>
    <property type="match status" value="1"/>
</dbReference>
<reference evidence="2 3" key="1">
    <citation type="journal article" date="2017" name="Int. J. Syst. Evol. Microbiol.">
        <title>Arachidicoccus ginsenosidivorans sp. nov., with ginsenoside-converting activity isolated from ginseng cultivating soil.</title>
        <authorList>
            <person name="Siddiqi M.Z."/>
            <person name="Aslam Z."/>
            <person name="Im W.T."/>
        </authorList>
    </citation>
    <scope>NUCLEOTIDE SEQUENCE [LARGE SCALE GENOMIC DNA]</scope>
    <source>
        <strain evidence="2 3">Gsoil 809</strain>
    </source>
</reference>
<proteinExistence type="predicted"/>
<dbReference type="Gene3D" id="3.30.70.100">
    <property type="match status" value="1"/>
</dbReference>
<accession>A0A5B8VIZ2</accession>
<dbReference type="InterPro" id="IPR036163">
    <property type="entry name" value="HMA_dom_sf"/>
</dbReference>
<dbReference type="RefSeq" id="WP_146780410.1">
    <property type="nucleotide sequence ID" value="NZ_CP042434.1"/>
</dbReference>
<sequence length="72" mass="8050">MATYQFKTNIHCSGCIEKVTPFLQRIPTLESWEVNTENPDKILTVTGPEDAKINEAVTAQIKAAGYRIEPLD</sequence>
<gene>
    <name evidence="2" type="ORF">FSB73_05075</name>
</gene>
<evidence type="ECO:0000313" key="2">
    <source>
        <dbReference type="EMBL" id="QEC71143.1"/>
    </source>
</evidence>
<dbReference type="Proteomes" id="UP000321291">
    <property type="component" value="Chromosome"/>
</dbReference>
<keyword evidence="3" id="KW-1185">Reference proteome</keyword>
<evidence type="ECO:0000313" key="3">
    <source>
        <dbReference type="Proteomes" id="UP000321291"/>
    </source>
</evidence>
<organism evidence="2 3">
    <name type="scientific">Arachidicoccus ginsenosidivorans</name>
    <dbReference type="NCBI Taxonomy" id="496057"/>
    <lineage>
        <taxon>Bacteria</taxon>
        <taxon>Pseudomonadati</taxon>
        <taxon>Bacteroidota</taxon>
        <taxon>Chitinophagia</taxon>
        <taxon>Chitinophagales</taxon>
        <taxon>Chitinophagaceae</taxon>
        <taxon>Arachidicoccus</taxon>
    </lineage>
</organism>
<dbReference type="InterPro" id="IPR006121">
    <property type="entry name" value="HMA_dom"/>
</dbReference>
<dbReference type="OrthoDB" id="677920at2"/>